<name>A0A183CWT4_9BILA</name>
<evidence type="ECO:0000313" key="3">
    <source>
        <dbReference type="WBParaSite" id="GPUH_0000092501-mRNA-1"/>
    </source>
</evidence>
<keyword evidence="2" id="KW-1185">Reference proteome</keyword>
<reference evidence="1 2" key="2">
    <citation type="submission" date="2018-11" db="EMBL/GenBank/DDBJ databases">
        <authorList>
            <consortium name="Pathogen Informatics"/>
        </authorList>
    </citation>
    <scope>NUCLEOTIDE SEQUENCE [LARGE SCALE GENOMIC DNA]</scope>
</reference>
<dbReference type="AlphaFoldDB" id="A0A183CWT4"/>
<organism evidence="3">
    <name type="scientific">Gongylonema pulchrum</name>
    <dbReference type="NCBI Taxonomy" id="637853"/>
    <lineage>
        <taxon>Eukaryota</taxon>
        <taxon>Metazoa</taxon>
        <taxon>Ecdysozoa</taxon>
        <taxon>Nematoda</taxon>
        <taxon>Chromadorea</taxon>
        <taxon>Rhabditida</taxon>
        <taxon>Spirurina</taxon>
        <taxon>Spiruromorpha</taxon>
        <taxon>Spiruroidea</taxon>
        <taxon>Gongylonematidae</taxon>
        <taxon>Gongylonema</taxon>
    </lineage>
</organism>
<sequence length="185" mass="20693">MVQIVRKNVIVTTNTVIHRSDAATNMTHSVVAKVCKFLFFSTYDLSRMKPLLNEYGFGIGRENRALVFTSECAKYLYFWPLYHSEKKPDPPSATRNEFNNPLYLQAGVQSDQLSSKSKSIDRFDRLQNEYATMDDMYTATAVSAGASDDGQSNHIGLNGTAYSNGSARGAYDYEIPNSTLKTKKS</sequence>
<dbReference type="WBParaSite" id="GPUH_0000092501-mRNA-1">
    <property type="protein sequence ID" value="GPUH_0000092501-mRNA-1"/>
    <property type="gene ID" value="GPUH_0000092501"/>
</dbReference>
<dbReference type="EMBL" id="UYRT01000981">
    <property type="protein sequence ID" value="VDK29037.1"/>
    <property type="molecule type" value="Genomic_DNA"/>
</dbReference>
<proteinExistence type="predicted"/>
<protein>
    <submittedName>
        <fullName evidence="3">HSF_DOMAIN domain-containing protein</fullName>
    </submittedName>
</protein>
<accession>A0A183CWT4</accession>
<evidence type="ECO:0000313" key="1">
    <source>
        <dbReference type="EMBL" id="VDK29037.1"/>
    </source>
</evidence>
<reference evidence="3" key="1">
    <citation type="submission" date="2016-06" db="UniProtKB">
        <authorList>
            <consortium name="WormBaseParasite"/>
        </authorList>
    </citation>
    <scope>IDENTIFICATION</scope>
</reference>
<evidence type="ECO:0000313" key="2">
    <source>
        <dbReference type="Proteomes" id="UP000271098"/>
    </source>
</evidence>
<dbReference type="Proteomes" id="UP000271098">
    <property type="component" value="Unassembled WGS sequence"/>
</dbReference>
<gene>
    <name evidence="1" type="ORF">GPUH_LOCUS925</name>
</gene>